<dbReference type="AlphaFoldDB" id="U4L563"/>
<organism evidence="1 2">
    <name type="scientific">Pyronema omphalodes (strain CBS 100304)</name>
    <name type="common">Pyronema confluens</name>
    <dbReference type="NCBI Taxonomy" id="1076935"/>
    <lineage>
        <taxon>Eukaryota</taxon>
        <taxon>Fungi</taxon>
        <taxon>Dikarya</taxon>
        <taxon>Ascomycota</taxon>
        <taxon>Pezizomycotina</taxon>
        <taxon>Pezizomycetes</taxon>
        <taxon>Pezizales</taxon>
        <taxon>Pyronemataceae</taxon>
        <taxon>Pyronema</taxon>
    </lineage>
</organism>
<proteinExistence type="predicted"/>
<protein>
    <submittedName>
        <fullName evidence="1">Uncharacterized protein</fullName>
    </submittedName>
</protein>
<sequence length="39" mass="4433">MAGSCMASPKIIQRASDVKCCSSFVWQAKRNRLNDDMRQ</sequence>
<gene>
    <name evidence="1" type="ORF">PCON_11362</name>
</gene>
<evidence type="ECO:0000313" key="2">
    <source>
        <dbReference type="Proteomes" id="UP000018144"/>
    </source>
</evidence>
<reference evidence="1 2" key="1">
    <citation type="journal article" date="2013" name="PLoS Genet.">
        <title>The genome and development-dependent transcriptomes of Pyronema confluens: a window into fungal evolution.</title>
        <authorList>
            <person name="Traeger S."/>
            <person name="Altegoer F."/>
            <person name="Freitag M."/>
            <person name="Gabaldon T."/>
            <person name="Kempken F."/>
            <person name="Kumar A."/>
            <person name="Marcet-Houben M."/>
            <person name="Poggeler S."/>
            <person name="Stajich J.E."/>
            <person name="Nowrousian M."/>
        </authorList>
    </citation>
    <scope>NUCLEOTIDE SEQUENCE [LARGE SCALE GENOMIC DNA]</scope>
    <source>
        <strain evidence="2">CBS 100304</strain>
        <tissue evidence="1">Vegetative mycelium</tissue>
    </source>
</reference>
<name>U4L563_PYROM</name>
<dbReference type="Proteomes" id="UP000018144">
    <property type="component" value="Unassembled WGS sequence"/>
</dbReference>
<accession>U4L563</accession>
<keyword evidence="2" id="KW-1185">Reference proteome</keyword>
<dbReference type="EMBL" id="HF935642">
    <property type="protein sequence ID" value="CCX11768.1"/>
    <property type="molecule type" value="Genomic_DNA"/>
</dbReference>
<evidence type="ECO:0000313" key="1">
    <source>
        <dbReference type="EMBL" id="CCX11768.1"/>
    </source>
</evidence>